<sequence length="520" mass="60893">MSERSIIARLPTIEITLCFLVWIVHSFVAFCIAWNVSYKFRNNLVLEASRYINGYQEDQSDLEWDYFIKSLSRILIINTLHMVLFKICPVLLPKQLSQCLLLVFWIVAEIFFTSITCVITVFMLAVVMGIVANYCRHELVSWFILIMFIIKVHSIIHFSKVEDVCYREFNYYLYSVVKILNFCIYLSRAKDINVSPFLIFRYIQYIFYPPYSIILIVLFNDFDAEMTEIENSSSKCINYRVLLVRMVRIIVWFIAFEMILHSIHIHALLAISPALFNTLNEYQLASVAYVNGKLFYMKYLLIFGIPAWFASADGLKPPAGPMCISRISNYSQMWRNFDRGLYVFLKKQVYIPVSGNPSSKYFSLRRFAALGSVFLFVLAWHGTSSNYFYWVLLNSLEICMEWFGAAVYKTTFYGKIQKFLGPRGERRLIAYLMITTAVPGIFGVFFFLNRKEIGIIIFKRLYVNLVGAIFLDLPYSSLYYYAITAHFVILGYCFNHVCLELEKYYAVKRVSEDEVKRKVM</sequence>
<feature type="transmembrane region" description="Helical" evidence="6">
    <location>
        <begin position="99"/>
        <end position="127"/>
    </location>
</feature>
<evidence type="ECO:0000256" key="1">
    <source>
        <dbReference type="ARBA" id="ARBA00004141"/>
    </source>
</evidence>
<gene>
    <name evidence="7" type="ORF">CJOHNSTONI_LOCUS10464</name>
</gene>
<dbReference type="EMBL" id="CAKAEH010002071">
    <property type="protein sequence ID" value="CAG9541002.1"/>
    <property type="molecule type" value="Genomic_DNA"/>
</dbReference>
<feature type="transmembrane region" description="Helical" evidence="6">
    <location>
        <begin position="428"/>
        <end position="448"/>
    </location>
</feature>
<comment type="subcellular location">
    <subcellularLocation>
        <location evidence="1">Membrane</location>
        <topology evidence="1">Multi-pass membrane protein</topology>
    </subcellularLocation>
</comment>
<dbReference type="GO" id="GO:0016020">
    <property type="term" value="C:membrane"/>
    <property type="evidence" value="ECO:0007669"/>
    <property type="project" value="UniProtKB-SubCell"/>
</dbReference>
<evidence type="ECO:0000313" key="8">
    <source>
        <dbReference type="Proteomes" id="UP000746747"/>
    </source>
</evidence>
<organism evidence="7 8">
    <name type="scientific">Cercopithifilaria johnstoni</name>
    <dbReference type="NCBI Taxonomy" id="2874296"/>
    <lineage>
        <taxon>Eukaryota</taxon>
        <taxon>Metazoa</taxon>
        <taxon>Ecdysozoa</taxon>
        <taxon>Nematoda</taxon>
        <taxon>Chromadorea</taxon>
        <taxon>Rhabditida</taxon>
        <taxon>Spirurina</taxon>
        <taxon>Spiruromorpha</taxon>
        <taxon>Filarioidea</taxon>
        <taxon>Onchocercidae</taxon>
        <taxon>Cercopithifilaria</taxon>
    </lineage>
</organism>
<dbReference type="OrthoDB" id="420606at2759"/>
<dbReference type="PANTHER" id="PTHR13285">
    <property type="entry name" value="ACYLTRANSFERASE"/>
    <property type="match status" value="1"/>
</dbReference>
<dbReference type="Proteomes" id="UP000746747">
    <property type="component" value="Unassembled WGS sequence"/>
</dbReference>
<accession>A0A8J2Q9L7</accession>
<evidence type="ECO:0000256" key="6">
    <source>
        <dbReference type="SAM" id="Phobius"/>
    </source>
</evidence>
<feature type="transmembrane region" description="Helical" evidence="6">
    <location>
        <begin position="139"/>
        <end position="159"/>
    </location>
</feature>
<evidence type="ECO:0000256" key="5">
    <source>
        <dbReference type="ARBA" id="ARBA00038268"/>
    </source>
</evidence>
<evidence type="ECO:0008006" key="9">
    <source>
        <dbReference type="Google" id="ProtNLM"/>
    </source>
</evidence>
<keyword evidence="3 6" id="KW-1133">Transmembrane helix</keyword>
<dbReference type="PANTHER" id="PTHR13285:SF18">
    <property type="entry name" value="PROTEIN-CYSTEINE N-PALMITOYLTRANSFERASE RASP"/>
    <property type="match status" value="1"/>
</dbReference>
<reference evidence="7" key="1">
    <citation type="submission" date="2021-09" db="EMBL/GenBank/DDBJ databases">
        <authorList>
            <consortium name="Pathogen Informatics"/>
        </authorList>
    </citation>
    <scope>NUCLEOTIDE SEQUENCE</scope>
</reference>
<protein>
    <recommendedName>
        <fullName evidence="9">Protein-cysteine N-palmitoyltransferase Rasp</fullName>
    </recommendedName>
</protein>
<evidence type="ECO:0000313" key="7">
    <source>
        <dbReference type="EMBL" id="CAG9541002.1"/>
    </source>
</evidence>
<dbReference type="InterPro" id="IPR004299">
    <property type="entry name" value="MBOAT_fam"/>
</dbReference>
<dbReference type="GO" id="GO:0005783">
    <property type="term" value="C:endoplasmic reticulum"/>
    <property type="evidence" value="ECO:0007669"/>
    <property type="project" value="TreeGrafter"/>
</dbReference>
<proteinExistence type="inferred from homology"/>
<dbReference type="Pfam" id="PF03062">
    <property type="entry name" value="MBOAT"/>
    <property type="match status" value="1"/>
</dbReference>
<feature type="transmembrane region" description="Helical" evidence="6">
    <location>
        <begin position="296"/>
        <end position="315"/>
    </location>
</feature>
<feature type="transmembrane region" description="Helical" evidence="6">
    <location>
        <begin position="12"/>
        <end position="36"/>
    </location>
</feature>
<keyword evidence="2 6" id="KW-0812">Transmembrane</keyword>
<keyword evidence="8" id="KW-1185">Reference proteome</keyword>
<comment type="similarity">
    <text evidence="5">Belongs to the membrane-bound acyltransferase family. HHAT subfamily.</text>
</comment>
<dbReference type="AlphaFoldDB" id="A0A8J2Q9L7"/>
<feature type="transmembrane region" description="Helical" evidence="6">
    <location>
        <begin position="364"/>
        <end position="381"/>
    </location>
</feature>
<feature type="transmembrane region" description="Helical" evidence="6">
    <location>
        <begin position="249"/>
        <end position="276"/>
    </location>
</feature>
<keyword evidence="4 6" id="KW-0472">Membrane</keyword>
<dbReference type="GO" id="GO:0016409">
    <property type="term" value="F:palmitoyltransferase activity"/>
    <property type="evidence" value="ECO:0007669"/>
    <property type="project" value="TreeGrafter"/>
</dbReference>
<evidence type="ECO:0000256" key="2">
    <source>
        <dbReference type="ARBA" id="ARBA00022692"/>
    </source>
</evidence>
<evidence type="ECO:0000256" key="4">
    <source>
        <dbReference type="ARBA" id="ARBA00023136"/>
    </source>
</evidence>
<dbReference type="InterPro" id="IPR051085">
    <property type="entry name" value="MB_O-acyltransferase"/>
</dbReference>
<evidence type="ECO:0000256" key="3">
    <source>
        <dbReference type="ARBA" id="ARBA00022989"/>
    </source>
</evidence>
<comment type="caution">
    <text evidence="7">The sequence shown here is derived from an EMBL/GenBank/DDBJ whole genome shotgun (WGS) entry which is preliminary data.</text>
</comment>
<name>A0A8J2Q9L7_9BILA</name>
<feature type="transmembrane region" description="Helical" evidence="6">
    <location>
        <begin position="199"/>
        <end position="219"/>
    </location>
</feature>